<keyword evidence="8" id="KW-0969">Cilium</keyword>
<dbReference type="InterPro" id="IPR006300">
    <property type="entry name" value="FlgB"/>
</dbReference>
<dbReference type="PIRSF" id="PIRSF002889">
    <property type="entry name" value="Rod_FlgB"/>
    <property type="match status" value="1"/>
</dbReference>
<evidence type="ECO:0000256" key="5">
    <source>
        <dbReference type="ARBA" id="ARBA00024934"/>
    </source>
</evidence>
<accession>A0A2A9EGP3</accession>
<reference evidence="8 9" key="1">
    <citation type="submission" date="2017-10" db="EMBL/GenBank/DDBJ databases">
        <title>Sequencing the genomes of 1000 actinobacteria strains.</title>
        <authorList>
            <person name="Klenk H.-P."/>
        </authorList>
    </citation>
    <scope>NUCLEOTIDE SEQUENCE [LARGE SCALE GENOMIC DNA]</scope>
    <source>
        <strain evidence="8 9">DSM 21574</strain>
    </source>
</reference>
<name>A0A2A9EGP3_9MICO</name>
<evidence type="ECO:0000256" key="3">
    <source>
        <dbReference type="ARBA" id="ARBA00014376"/>
    </source>
</evidence>
<evidence type="ECO:0000313" key="9">
    <source>
        <dbReference type="Proteomes" id="UP000221394"/>
    </source>
</evidence>
<dbReference type="PANTHER" id="PTHR30435:SF12">
    <property type="entry name" value="FLAGELLAR BASAL BODY ROD PROTEIN FLGB"/>
    <property type="match status" value="1"/>
</dbReference>
<proteinExistence type="inferred from homology"/>
<feature type="domain" description="Flagellar basal body rod protein N-terminal" evidence="7">
    <location>
        <begin position="12"/>
        <end position="36"/>
    </location>
</feature>
<keyword evidence="8" id="KW-0966">Cell projection</keyword>
<comment type="function">
    <text evidence="5 6">Structural component of flagellum, the bacterial motility apparatus. Part of the rod structure of flagellar basal body.</text>
</comment>
<dbReference type="GO" id="GO:0071978">
    <property type="term" value="P:bacterial-type flagellum-dependent swarming motility"/>
    <property type="evidence" value="ECO:0007669"/>
    <property type="project" value="TreeGrafter"/>
</dbReference>
<organism evidence="8 9">
    <name type="scientific">Flavimobilis soli</name>
    <dbReference type="NCBI Taxonomy" id="442709"/>
    <lineage>
        <taxon>Bacteria</taxon>
        <taxon>Bacillati</taxon>
        <taxon>Actinomycetota</taxon>
        <taxon>Actinomycetes</taxon>
        <taxon>Micrococcales</taxon>
        <taxon>Jonesiaceae</taxon>
        <taxon>Flavimobilis</taxon>
    </lineage>
</organism>
<comment type="similarity">
    <text evidence="2 6">Belongs to the flagella basal body rod proteins family.</text>
</comment>
<dbReference type="EMBL" id="PDJH01000001">
    <property type="protein sequence ID" value="PFG37412.1"/>
    <property type="molecule type" value="Genomic_DNA"/>
</dbReference>
<comment type="subcellular location">
    <subcellularLocation>
        <location evidence="1 6">Bacterial flagellum basal body</location>
    </subcellularLocation>
</comment>
<dbReference type="Proteomes" id="UP000221394">
    <property type="component" value="Unassembled WGS sequence"/>
</dbReference>
<comment type="subunit">
    <text evidence="6">The basal body constitutes a major portion of the flagellar organelle and consists of a number of rings mounted on a central rod.</text>
</comment>
<gene>
    <name evidence="8" type="ORF">ATL41_2174</name>
</gene>
<keyword evidence="8" id="KW-0282">Flagellum</keyword>
<evidence type="ECO:0000259" key="7">
    <source>
        <dbReference type="Pfam" id="PF00460"/>
    </source>
</evidence>
<sequence length="113" mass="12129">MFDSVSFGALNSALDGLALRQRVIAHNIANVQTPGFHASRVSFEDELTSAVRVGNGAVSATQATSLEPTRLDGNNVNLDSETLLNIDTNLRYQLATQAMDGQFSSIRTAMRTS</sequence>
<dbReference type="InterPro" id="IPR001444">
    <property type="entry name" value="Flag_bb_rod_N"/>
</dbReference>
<dbReference type="RefSeq" id="WP_098458466.1">
    <property type="nucleotide sequence ID" value="NZ_PDJH01000001.1"/>
</dbReference>
<keyword evidence="9" id="KW-1185">Reference proteome</keyword>
<comment type="caution">
    <text evidence="8">The sequence shown here is derived from an EMBL/GenBank/DDBJ whole genome shotgun (WGS) entry which is preliminary data.</text>
</comment>
<dbReference type="AlphaFoldDB" id="A0A2A9EGP3"/>
<evidence type="ECO:0000256" key="6">
    <source>
        <dbReference type="PIRNR" id="PIRNR002889"/>
    </source>
</evidence>
<dbReference type="OrthoDB" id="9788334at2"/>
<evidence type="ECO:0000256" key="4">
    <source>
        <dbReference type="ARBA" id="ARBA00023143"/>
    </source>
</evidence>
<evidence type="ECO:0000256" key="2">
    <source>
        <dbReference type="ARBA" id="ARBA00009677"/>
    </source>
</evidence>
<dbReference type="Pfam" id="PF00460">
    <property type="entry name" value="Flg_bb_rod"/>
    <property type="match status" value="1"/>
</dbReference>
<dbReference type="PANTHER" id="PTHR30435">
    <property type="entry name" value="FLAGELLAR PROTEIN"/>
    <property type="match status" value="1"/>
</dbReference>
<keyword evidence="4 6" id="KW-0975">Bacterial flagellum</keyword>
<dbReference type="GO" id="GO:0030694">
    <property type="term" value="C:bacterial-type flagellum basal body, rod"/>
    <property type="evidence" value="ECO:0007669"/>
    <property type="project" value="InterPro"/>
</dbReference>
<protein>
    <recommendedName>
        <fullName evidence="3 6">Flagellar basal body rod protein FlgB</fullName>
    </recommendedName>
</protein>
<evidence type="ECO:0000313" key="8">
    <source>
        <dbReference type="EMBL" id="PFG37412.1"/>
    </source>
</evidence>
<evidence type="ECO:0000256" key="1">
    <source>
        <dbReference type="ARBA" id="ARBA00004117"/>
    </source>
</evidence>